<evidence type="ECO:0000313" key="1">
    <source>
        <dbReference type="EMBL" id="SQG49874.1"/>
    </source>
</evidence>
<proteinExistence type="predicted"/>
<dbReference type="EMBL" id="LS483400">
    <property type="protein sequence ID" value="SQG49874.1"/>
    <property type="molecule type" value="Genomic_DNA"/>
</dbReference>
<protein>
    <submittedName>
        <fullName evidence="1">Uncharacterized protein</fullName>
    </submittedName>
</protein>
<dbReference type="Proteomes" id="UP000248741">
    <property type="component" value="Chromosome 1"/>
</dbReference>
<dbReference type="AlphaFoldDB" id="A0ABD7MPS5"/>
<organism evidence="1 2">
    <name type="scientific">Corynebacterium ulcerans</name>
    <dbReference type="NCBI Taxonomy" id="65058"/>
    <lineage>
        <taxon>Bacteria</taxon>
        <taxon>Bacillati</taxon>
        <taxon>Actinomycetota</taxon>
        <taxon>Actinomycetes</taxon>
        <taxon>Mycobacteriales</taxon>
        <taxon>Corynebacteriaceae</taxon>
        <taxon>Corynebacterium</taxon>
    </lineage>
</organism>
<name>A0ABD7MPS5_CORUL</name>
<evidence type="ECO:0000313" key="2">
    <source>
        <dbReference type="Proteomes" id="UP000248741"/>
    </source>
</evidence>
<gene>
    <name evidence="1" type="ORF">NCTC7908_00098</name>
</gene>
<accession>A0ABD7MPS5</accession>
<sequence length="79" mass="9200">MEKNIIDQFVAGEATMDDVKRALDNEPKGPEIDRRKIPVTENVPFLDDLLIKIQAAEMFRKITEAQAEEMYEHLIKRNK</sequence>
<reference evidence="1 2" key="1">
    <citation type="submission" date="2018-06" db="EMBL/GenBank/DDBJ databases">
        <authorList>
            <consortium name="Pathogen Informatics"/>
            <person name="Doyle S."/>
        </authorList>
    </citation>
    <scope>NUCLEOTIDE SEQUENCE [LARGE SCALE GENOMIC DNA]</scope>
    <source>
        <strain evidence="1 2">NCTC7908</strain>
    </source>
</reference>
<dbReference type="RefSeq" id="WP_167376962.1">
    <property type="nucleotide sequence ID" value="NZ_CP068134.1"/>
</dbReference>